<organism evidence="2 3">
    <name type="scientific">Reticulomyxa filosa</name>
    <dbReference type="NCBI Taxonomy" id="46433"/>
    <lineage>
        <taxon>Eukaryota</taxon>
        <taxon>Sar</taxon>
        <taxon>Rhizaria</taxon>
        <taxon>Retaria</taxon>
        <taxon>Foraminifera</taxon>
        <taxon>Monothalamids</taxon>
        <taxon>Reticulomyxidae</taxon>
        <taxon>Reticulomyxa</taxon>
    </lineage>
</organism>
<feature type="compositionally biased region" description="Polar residues" evidence="1">
    <location>
        <begin position="24"/>
        <end position="40"/>
    </location>
</feature>
<dbReference type="Proteomes" id="UP000023152">
    <property type="component" value="Unassembled WGS sequence"/>
</dbReference>
<comment type="caution">
    <text evidence="2">The sequence shown here is derived from an EMBL/GenBank/DDBJ whole genome shotgun (WGS) entry which is preliminary data.</text>
</comment>
<evidence type="ECO:0000313" key="2">
    <source>
        <dbReference type="EMBL" id="ETO21404.1"/>
    </source>
</evidence>
<keyword evidence="3" id="KW-1185">Reference proteome</keyword>
<dbReference type="AlphaFoldDB" id="X6N6P8"/>
<proteinExistence type="predicted"/>
<protein>
    <submittedName>
        <fullName evidence="2">1A family penicillin-binding protein</fullName>
    </submittedName>
</protein>
<gene>
    <name evidence="2" type="ORF">RFI_15800</name>
</gene>
<evidence type="ECO:0000256" key="1">
    <source>
        <dbReference type="SAM" id="MobiDB-lite"/>
    </source>
</evidence>
<feature type="region of interest" description="Disordered" evidence="1">
    <location>
        <begin position="1"/>
        <end position="100"/>
    </location>
</feature>
<name>X6N6P8_RETFI</name>
<feature type="compositionally biased region" description="Low complexity" evidence="1">
    <location>
        <begin position="1"/>
        <end position="23"/>
    </location>
</feature>
<dbReference type="EMBL" id="ASPP01011659">
    <property type="protein sequence ID" value="ETO21404.1"/>
    <property type="molecule type" value="Genomic_DNA"/>
</dbReference>
<evidence type="ECO:0000313" key="3">
    <source>
        <dbReference type="Proteomes" id="UP000023152"/>
    </source>
</evidence>
<feature type="compositionally biased region" description="Basic and acidic residues" evidence="1">
    <location>
        <begin position="41"/>
        <end position="62"/>
    </location>
</feature>
<sequence length="172" mass="19390">MSPHTAPNVVTVTPTSSVDPATTMPSPTSANREVQAQTRTKASDSVESKNKDKLKTDDKVKDANNSTLQQDDNNSNDNNSNDNNSNDNKNPMADNTLPTDTPVVLQIGSQEKIKHTDSNLGKQIGDGLMKLVHELKPEKFSFRPHELDIRRNYELTHILKDKSVYFYFYFYF</sequence>
<accession>X6N6P8</accession>
<reference evidence="2 3" key="1">
    <citation type="journal article" date="2013" name="Curr. Biol.">
        <title>The Genome of the Foraminiferan Reticulomyxa filosa.</title>
        <authorList>
            <person name="Glockner G."/>
            <person name="Hulsmann N."/>
            <person name="Schleicher M."/>
            <person name="Noegel A.A."/>
            <person name="Eichinger L."/>
            <person name="Gallinger C."/>
            <person name="Pawlowski J."/>
            <person name="Sierra R."/>
            <person name="Euteneuer U."/>
            <person name="Pillet L."/>
            <person name="Moustafa A."/>
            <person name="Platzer M."/>
            <person name="Groth M."/>
            <person name="Szafranski K."/>
            <person name="Schliwa M."/>
        </authorList>
    </citation>
    <scope>NUCLEOTIDE SEQUENCE [LARGE SCALE GENOMIC DNA]</scope>
</reference>
<feature type="compositionally biased region" description="Low complexity" evidence="1">
    <location>
        <begin position="71"/>
        <end position="88"/>
    </location>
</feature>